<sequence>MANNSLRLNHRNERRVNDLGKRVKKWRKGTVPNDLFSILDFSENNEDIRGKIDQLVASLTEPVSEEEPAIARSWPAVSLANAERILESIKHEIVDVLMSDIVVSLDFCQQAGRGRKHQVSSIIKVKWTLDFNFDNVSIPLLEDIFNNPDYVGDDYQDKRNIAQGIIDELAVVVPDERLALIPSASQADETPVVIKTKSYQEQQATQADTNKEKEKVAQQKKTPVDTVPDKTRDDVRQTQTQTKHSQQEPSTKAAKSMSTSQHIGALNNYGDQQVTVAQFETSQLSISAPEDTTYVAYCLNERKKIFNKQLTQLGIRLNQDISRRKQLLQAAYERDTTKILATDRKKLAPDVGKLRADKLAVTAKVKEEKLKQLEASIDRDQQAEIARAQAQFEAEKRQAIERSQQKLAIETQKIAEKLATKSTQELNTSIKKLEQQAQDNLRAREASLNRQTLGAMQAAVTDWLAEGNKIIEDWVAAKSRELSEYEREVTREHHEALEASASQKRAAMNWEKVHENETEVQSLKQRLQQVQNQNLELQQTSHTLTSENLDMKAKLADEKLAQGQASMTGSVSDTKQSDKLIDLYLAKQLGVSDDPKPEATSNPKRKGWGKIATIAILLVLLLSGGIGGTMYITHLQAEQTSKQQKSEQTMMRQNEQNKAVSKQVTKLQGKIADQSSALKKAQAKQSSQAKVIQKQAQATRQMPTSSQATTSSANNSNQSQGGE</sequence>
<feature type="region of interest" description="Disordered" evidence="2">
    <location>
        <begin position="203"/>
        <end position="259"/>
    </location>
</feature>
<evidence type="ECO:0000313" key="6">
    <source>
        <dbReference type="Proteomes" id="UP000307074"/>
    </source>
</evidence>
<feature type="coiled-coil region" evidence="1">
    <location>
        <begin position="356"/>
        <end position="398"/>
    </location>
</feature>
<geneLocation type="plasmid" evidence="5">
    <name>pUCCLBBS449_A</name>
</geneLocation>
<dbReference type="EMBL" id="AB370337">
    <property type="protein sequence ID" value="BAH56408.1"/>
    <property type="molecule type" value="Genomic_DNA"/>
</dbReference>
<keyword evidence="3" id="KW-0812">Transmembrane</keyword>
<feature type="transmembrane region" description="Helical" evidence="3">
    <location>
        <begin position="611"/>
        <end position="632"/>
    </location>
</feature>
<name>C0SQM6_LEVBR</name>
<keyword evidence="4" id="KW-0614">Plasmid</keyword>
<keyword evidence="3" id="KW-1133">Transmembrane helix</keyword>
<reference evidence="5 6" key="2">
    <citation type="submission" date="2018-07" db="EMBL/GenBank/DDBJ databases">
        <authorList>
            <person name="Feyereisen M."/>
        </authorList>
    </citation>
    <scope>NUCLEOTIDE SEQUENCE [LARGE SCALE GENOMIC DNA]</scope>
    <source>
        <strain evidence="5 6">UCCLBBS449</strain>
        <plasmid evidence="5">pUCCLBBS449_A</plasmid>
        <plasmid evidence="6">pucclbbs449_a</plasmid>
    </source>
</reference>
<keyword evidence="3" id="KW-0472">Membrane</keyword>
<keyword evidence="1" id="KW-0175">Coiled coil</keyword>
<dbReference type="AlphaFoldDB" id="C0SQM6"/>
<gene>
    <name evidence="5" type="ORF">UCCLBBS449_pA0021</name>
</gene>
<proteinExistence type="predicted"/>
<protein>
    <submittedName>
        <fullName evidence="4">Hypothetical membrane associated protein</fullName>
    </submittedName>
</protein>
<dbReference type="Proteomes" id="UP000307074">
    <property type="component" value="Plasmid pUCCLBBS449_A"/>
</dbReference>
<evidence type="ECO:0000313" key="5">
    <source>
        <dbReference type="EMBL" id="QCZ54427.1"/>
    </source>
</evidence>
<organism evidence="4">
    <name type="scientific">Levilactobacillus brevis</name>
    <name type="common">Lactobacillus brevis</name>
    <dbReference type="NCBI Taxonomy" id="1580"/>
    <lineage>
        <taxon>Bacteria</taxon>
        <taxon>Bacillati</taxon>
        <taxon>Bacillota</taxon>
        <taxon>Bacilli</taxon>
        <taxon>Lactobacillales</taxon>
        <taxon>Lactobacillaceae</taxon>
        <taxon>Levilactobacillus</taxon>
    </lineage>
</organism>
<reference evidence="4" key="1">
    <citation type="journal article" date="2009" name="Microbiology">
        <title>Characterization of four plasmids harboured in a Lactobacillus brevis strain encoding a novel bacteriocin, brevicin 925A, and construction of a shuttle vector for lactic acid bacteria and Escherichia coli.</title>
        <authorList>
            <person name="Wada T."/>
            <person name="Noda M."/>
            <person name="Kashiwabara F."/>
            <person name="Jeon H.J."/>
            <person name="Shirakawa A."/>
            <person name="Yabu H."/>
            <person name="Matoba Y."/>
            <person name="Kumagai T."/>
            <person name="Sugiyama M."/>
        </authorList>
    </citation>
    <scope>NUCLEOTIDE SEQUENCE</scope>
    <source>
        <strain evidence="4">925A</strain>
        <plasmid evidence="4">pLB925A04</plasmid>
    </source>
</reference>
<accession>C0SQM6</accession>
<feature type="compositionally biased region" description="Basic and acidic residues" evidence="2">
    <location>
        <begin position="227"/>
        <end position="236"/>
    </location>
</feature>
<feature type="coiled-coil region" evidence="1">
    <location>
        <begin position="513"/>
        <end position="547"/>
    </location>
</feature>
<evidence type="ECO:0000313" key="4">
    <source>
        <dbReference type="EMBL" id="BAH56408.1"/>
    </source>
</evidence>
<geneLocation type="plasmid" evidence="4">
    <name>pLB925A04</name>
</geneLocation>
<dbReference type="EMBL" id="CP031199">
    <property type="protein sequence ID" value="QCZ54427.1"/>
    <property type="molecule type" value="Genomic_DNA"/>
</dbReference>
<evidence type="ECO:0000256" key="1">
    <source>
        <dbReference type="SAM" id="Coils"/>
    </source>
</evidence>
<evidence type="ECO:0000256" key="2">
    <source>
        <dbReference type="SAM" id="MobiDB-lite"/>
    </source>
</evidence>
<feature type="region of interest" description="Disordered" evidence="2">
    <location>
        <begin position="678"/>
        <end position="723"/>
    </location>
</feature>
<evidence type="ECO:0000256" key="3">
    <source>
        <dbReference type="SAM" id="Phobius"/>
    </source>
</evidence>
<geneLocation type="plasmid" evidence="6">
    <name>pucclbbs449_a</name>
</geneLocation>